<dbReference type="RefSeq" id="YP_009345834.1">
    <property type="nucleotide sequence ID" value="NC_033780.2"/>
</dbReference>
<reference evidence="1 2" key="1">
    <citation type="journal article" date="2017" name="PLoS ONE">
        <title>The Complete Genome Sequence of a Second Distinct Betabaculovirus from the True Armyworm, Mythimna unipuncta.</title>
        <authorList>
            <person name="Harrison R.L."/>
            <person name="Rowley D.L."/>
            <person name="Mowery J."/>
            <person name="Bauchan G.R."/>
            <person name="Theilmann D.A."/>
            <person name="Rohrmann G.F."/>
            <person name="Erlandson M.A."/>
        </authorList>
    </citation>
    <scope>NUCLEOTIDE SEQUENCE [LARGE SCALE GENOMIC DNA]</scope>
    <source>
        <strain evidence="1">MyunGV#8</strain>
    </source>
</reference>
<sequence length="146" mass="17070">MVLTRRVFKDILERVPGLKDSVIATTLKNELQFLVNEHANEKNIDTDTMLDKFVKICTTDNINLDALYNKVKNDLELSKNQFLYLYDCMKNDARISGMIYRLQDANDTDEYWSVPSRVQRTITDADYMYLAKFLRIECNNAAKLNQ</sequence>
<proteinExistence type="predicted"/>
<dbReference type="GeneID" id="39105794"/>
<dbReference type="KEGG" id="vg:39105794"/>
<dbReference type="Proteomes" id="UP000203651">
    <property type="component" value="Segment"/>
</dbReference>
<accession>A0A1S5YE11</accession>
<name>A0A1S5YE11_9BBAC</name>
<organism evidence="1 2">
    <name type="scientific">Betabaculovirus altermyunipunctae</name>
    <dbReference type="NCBI Taxonomy" id="3051996"/>
    <lineage>
        <taxon>Viruses</taxon>
        <taxon>Viruses incertae sedis</taxon>
        <taxon>Naldaviricetes</taxon>
        <taxon>Lefavirales</taxon>
        <taxon>Baculoviridae</taxon>
        <taxon>Betabaculovirus</taxon>
    </lineage>
</organism>
<dbReference type="EMBL" id="KX855660">
    <property type="protein sequence ID" value="AQQ80383.1"/>
    <property type="molecule type" value="Genomic_DNA"/>
</dbReference>
<keyword evidence="2" id="KW-1185">Reference proteome</keyword>
<protein>
    <submittedName>
        <fullName evidence="1">ORF116</fullName>
    </submittedName>
</protein>
<evidence type="ECO:0000313" key="1">
    <source>
        <dbReference type="EMBL" id="AQQ80383.1"/>
    </source>
</evidence>
<evidence type="ECO:0000313" key="2">
    <source>
        <dbReference type="Proteomes" id="UP000203651"/>
    </source>
</evidence>